<keyword evidence="6" id="KW-1185">Reference proteome</keyword>
<dbReference type="STRING" id="56216.A0A1A6H9Y1"/>
<protein>
    <recommendedName>
        <fullName evidence="1">WD repeat-containing protein on Y chromosome</fullName>
    </recommendedName>
</protein>
<dbReference type="PANTHER" id="PTHR44324:SF6">
    <property type="entry name" value="EF-HAND CALCIUM BINDING DOMAIN 8"/>
    <property type="match status" value="1"/>
</dbReference>
<dbReference type="SMART" id="SM00320">
    <property type="entry name" value="WD40"/>
    <property type="match status" value="2"/>
</dbReference>
<organism evidence="5 6">
    <name type="scientific">Neotoma lepida</name>
    <name type="common">Desert woodrat</name>
    <dbReference type="NCBI Taxonomy" id="56216"/>
    <lineage>
        <taxon>Eukaryota</taxon>
        <taxon>Metazoa</taxon>
        <taxon>Chordata</taxon>
        <taxon>Craniata</taxon>
        <taxon>Vertebrata</taxon>
        <taxon>Euteleostomi</taxon>
        <taxon>Mammalia</taxon>
        <taxon>Eutheria</taxon>
        <taxon>Euarchontoglires</taxon>
        <taxon>Glires</taxon>
        <taxon>Rodentia</taxon>
        <taxon>Myomorpha</taxon>
        <taxon>Muroidea</taxon>
        <taxon>Cricetidae</taxon>
        <taxon>Neotominae</taxon>
        <taxon>Neotoma</taxon>
    </lineage>
</organism>
<proteinExistence type="predicted"/>
<dbReference type="Proteomes" id="UP000092124">
    <property type="component" value="Unassembled WGS sequence"/>
</dbReference>
<feature type="compositionally biased region" description="Low complexity" evidence="4">
    <location>
        <begin position="409"/>
        <end position="426"/>
    </location>
</feature>
<name>A0A1A6H9Y1_NEOLE</name>
<evidence type="ECO:0000256" key="1">
    <source>
        <dbReference type="ARBA" id="ARBA00014901"/>
    </source>
</evidence>
<dbReference type="Gene3D" id="2.130.10.10">
    <property type="entry name" value="YVTN repeat-like/Quinoprotein amine dehydrogenase"/>
    <property type="match status" value="1"/>
</dbReference>
<dbReference type="AlphaFoldDB" id="A0A1A6H9Y1"/>
<dbReference type="PROSITE" id="PS50082">
    <property type="entry name" value="WD_REPEATS_2"/>
    <property type="match status" value="1"/>
</dbReference>
<dbReference type="EMBL" id="LZPO01044431">
    <property type="protein sequence ID" value="OBS74417.1"/>
    <property type="molecule type" value="Genomic_DNA"/>
</dbReference>
<reference evidence="5 6" key="1">
    <citation type="submission" date="2016-06" db="EMBL/GenBank/DDBJ databases">
        <title>The Draft Genome Sequence and Annotation of the Desert Woodrat Neotoma lepida.</title>
        <authorList>
            <person name="Campbell M."/>
            <person name="Oakeson K.F."/>
            <person name="Yandell M."/>
            <person name="Halpert J.R."/>
            <person name="Dearing D."/>
        </authorList>
    </citation>
    <scope>NUCLEOTIDE SEQUENCE [LARGE SCALE GENOMIC DNA]</scope>
    <source>
        <strain evidence="5">417</strain>
        <tissue evidence="5">Liver</tissue>
    </source>
</reference>
<dbReference type="PANTHER" id="PTHR44324">
    <property type="entry name" value="WD40 REPEAT DOMAIN 95"/>
    <property type="match status" value="1"/>
</dbReference>
<feature type="non-terminal residue" evidence="5">
    <location>
        <position position="485"/>
    </location>
</feature>
<sequence length="485" mass="54147">MLSSCMDGFIYAWSIHGNGGLLGKFPVDLKEDGSVAVGAMATDENDWILITGDSRGKVKIWDIKDYCFFVGQRPLQPSGIKSSTDMVNKFQFLIPKQLQARCLNYIPQKEKEVVEGQTISLVPPPLLNTWSSHSESVADIMYVDIFQVVISAGEDRDVKAWKLSGDTIGTFGLNIWKKLQEVTMTDGQEQAATLEEKPDLTGSTLKKSYKELHKELAEALVYQQREQELLMAFLHGKAEKETEAWARLQQMSLTSPWTREISVEDIEESWNQWARDKQGSKIVGAAYKPKEHVRNSKLRATRVQYGWMRQQVAAQIYQSLCFTDLMPVQQPDFFMHKILDQQGRHIRWVASDIRSELEFVRGQIFTDVAASSTPAASPSSLSLGASASRVLDSASPRPHSSVSLLRPWSASPAQSSSSTSPQNLSLPRRETLEPQPRASQGWEVGVDSTADPIGCWEQKLFHVATGPGGAWSLVSCEPWGLTLRK</sequence>
<dbReference type="InterPro" id="IPR015943">
    <property type="entry name" value="WD40/YVTN_repeat-like_dom_sf"/>
</dbReference>
<evidence type="ECO:0000256" key="2">
    <source>
        <dbReference type="ARBA" id="ARBA00022737"/>
    </source>
</evidence>
<evidence type="ECO:0000313" key="6">
    <source>
        <dbReference type="Proteomes" id="UP000092124"/>
    </source>
</evidence>
<feature type="region of interest" description="Disordered" evidence="4">
    <location>
        <begin position="402"/>
        <end position="444"/>
    </location>
</feature>
<feature type="repeat" description="WD" evidence="3">
    <location>
        <begin position="130"/>
        <end position="164"/>
    </location>
</feature>
<dbReference type="InterPro" id="IPR036322">
    <property type="entry name" value="WD40_repeat_dom_sf"/>
</dbReference>
<gene>
    <name evidence="5" type="ORF">A6R68_15052</name>
</gene>
<accession>A0A1A6H9Y1</accession>
<comment type="caution">
    <text evidence="5">The sequence shown here is derived from an EMBL/GenBank/DDBJ whole genome shotgun (WGS) entry which is preliminary data.</text>
</comment>
<evidence type="ECO:0000256" key="4">
    <source>
        <dbReference type="SAM" id="MobiDB-lite"/>
    </source>
</evidence>
<keyword evidence="3" id="KW-0853">WD repeat</keyword>
<dbReference type="OrthoDB" id="5980302at2759"/>
<dbReference type="SUPFAM" id="SSF50978">
    <property type="entry name" value="WD40 repeat-like"/>
    <property type="match status" value="1"/>
</dbReference>
<evidence type="ECO:0000313" key="5">
    <source>
        <dbReference type="EMBL" id="OBS74417.1"/>
    </source>
</evidence>
<keyword evidence="2" id="KW-0677">Repeat</keyword>
<evidence type="ECO:0000256" key="3">
    <source>
        <dbReference type="PROSITE-ProRule" id="PRU00221"/>
    </source>
</evidence>
<dbReference type="InterPro" id="IPR001680">
    <property type="entry name" value="WD40_rpt"/>
</dbReference>
<dbReference type="InterPro" id="IPR051242">
    <property type="entry name" value="WD-EF-hand_domain"/>
</dbReference>